<accession>A0A6J4VZG4</accession>
<dbReference type="AlphaFoldDB" id="A0A6J4VZG4"/>
<evidence type="ECO:0008006" key="2">
    <source>
        <dbReference type="Google" id="ProtNLM"/>
    </source>
</evidence>
<protein>
    <recommendedName>
        <fullName evidence="2">KOW domain-containing protein</fullName>
    </recommendedName>
</protein>
<name>A0A6J4VZG4_9CYAN</name>
<proteinExistence type="predicted"/>
<reference evidence="1" key="1">
    <citation type="submission" date="2020-02" db="EMBL/GenBank/DDBJ databases">
        <authorList>
            <person name="Meier V. D."/>
        </authorList>
    </citation>
    <scope>NUCLEOTIDE SEQUENCE</scope>
    <source>
        <strain evidence="1">AVDCRST_MAG81</strain>
    </source>
</reference>
<dbReference type="EMBL" id="CADCWO010000255">
    <property type="protein sequence ID" value="CAA9590005.1"/>
    <property type="molecule type" value="Genomic_DNA"/>
</dbReference>
<organism evidence="1">
    <name type="scientific">uncultured Synechococcales cyanobacterium</name>
    <dbReference type="NCBI Taxonomy" id="1936017"/>
    <lineage>
        <taxon>Bacteria</taxon>
        <taxon>Bacillati</taxon>
        <taxon>Cyanobacteriota</taxon>
        <taxon>Cyanophyceae</taxon>
        <taxon>Synechococcales</taxon>
        <taxon>environmental samples</taxon>
    </lineage>
</organism>
<gene>
    <name evidence="1" type="ORF">AVDCRST_MAG81-4890</name>
</gene>
<sequence>MISGLRNKVDEAGVRQAELSNGHTPYPAINDISIKVGSTVNKKGKRGWVGKVTALDSDIAEVLWTNQRYPIRIAVSELKLAA</sequence>
<evidence type="ECO:0000313" key="1">
    <source>
        <dbReference type="EMBL" id="CAA9590005.1"/>
    </source>
</evidence>